<reference evidence="2" key="1">
    <citation type="journal article" date="2019" name="Int. J. Syst. Evol. Microbiol.">
        <title>The Global Catalogue of Microorganisms (GCM) 10K type strain sequencing project: providing services to taxonomists for standard genome sequencing and annotation.</title>
        <authorList>
            <consortium name="The Broad Institute Genomics Platform"/>
            <consortium name="The Broad Institute Genome Sequencing Center for Infectious Disease"/>
            <person name="Wu L."/>
            <person name="Ma J."/>
        </authorList>
    </citation>
    <scope>NUCLEOTIDE SEQUENCE [LARGE SCALE GENOMIC DNA]</scope>
    <source>
        <strain evidence="2">KCTC 13193</strain>
    </source>
</reference>
<evidence type="ECO:0000313" key="2">
    <source>
        <dbReference type="Proteomes" id="UP001595387"/>
    </source>
</evidence>
<dbReference type="SUPFAM" id="SSF48208">
    <property type="entry name" value="Six-hairpin glycosidases"/>
    <property type="match status" value="1"/>
</dbReference>
<keyword evidence="2" id="KW-1185">Reference proteome</keyword>
<organism evidence="1 2">
    <name type="scientific">Virgibacillus sediminis</name>
    <dbReference type="NCBI Taxonomy" id="202260"/>
    <lineage>
        <taxon>Bacteria</taxon>
        <taxon>Bacillati</taxon>
        <taxon>Bacillota</taxon>
        <taxon>Bacilli</taxon>
        <taxon>Bacillales</taxon>
        <taxon>Bacillaceae</taxon>
        <taxon>Virgibacillus</taxon>
    </lineage>
</organism>
<sequence length="387" mass="45285">MLFLINRSSEKKAIQELYDKWYAEQPTWSISQFPTTSSDYSADSYAWGWSYTGNSLVNMYRATGDEKYLEIFVEQAEYILSRTDDQLGIESFTGTGLSLPAWSDRGNYTSNKFNYIYPVHTGMITVPILRFIDTVYAEDLKKYQNKADKFLSASGEALAIHNQDSMWVDFSETEGFYIGHPYGKGIVSEAGKIGVPNRISVYLAAVGLYDKLNGSSIYTERIEKSLNYFKYSLFKYDEEFDSYYWSYWEELKLEKPWEDISHASLTAYGIFLLHEEAGFDVFTDEDLKKIANNVYKIIDEESSPPNMRKYIHKRDEEEQAYYSNVENPYYYDVLRWSFLGVYDENILDMLEKIYREIDTEEMLPQTKLSSIASFLYAKEKTKDFDLW</sequence>
<name>A0ABV7A3X9_9BACI</name>
<evidence type="ECO:0008006" key="3">
    <source>
        <dbReference type="Google" id="ProtNLM"/>
    </source>
</evidence>
<dbReference type="RefSeq" id="WP_390303916.1">
    <property type="nucleotide sequence ID" value="NZ_JBHRRZ010000009.1"/>
</dbReference>
<accession>A0ABV7A3X9</accession>
<protein>
    <recommendedName>
        <fullName evidence="3">Glycosyl hydrolase family 88</fullName>
    </recommendedName>
</protein>
<comment type="caution">
    <text evidence="1">The sequence shown here is derived from an EMBL/GenBank/DDBJ whole genome shotgun (WGS) entry which is preliminary data.</text>
</comment>
<proteinExistence type="predicted"/>
<dbReference type="InterPro" id="IPR008928">
    <property type="entry name" value="6-hairpin_glycosidase_sf"/>
</dbReference>
<gene>
    <name evidence="1" type="ORF">ACFODW_05060</name>
</gene>
<evidence type="ECO:0000313" key="1">
    <source>
        <dbReference type="EMBL" id="MFC2947721.1"/>
    </source>
</evidence>
<dbReference type="EMBL" id="JBHRRZ010000009">
    <property type="protein sequence ID" value="MFC2947721.1"/>
    <property type="molecule type" value="Genomic_DNA"/>
</dbReference>
<dbReference type="Proteomes" id="UP001595387">
    <property type="component" value="Unassembled WGS sequence"/>
</dbReference>